<proteinExistence type="inferred from homology"/>
<reference evidence="6 7" key="1">
    <citation type="submission" date="2019-12" db="EMBL/GenBank/DDBJ databases">
        <title>Enteriobacteria Tanzani isolates_8377-8380.</title>
        <authorList>
            <person name="Subbiah M."/>
            <person name="Call D."/>
        </authorList>
    </citation>
    <scope>NUCLEOTIDE SEQUENCE [LARGE SCALE GENOMIC DNA]</scope>
    <source>
        <strain evidence="6 7">8379wE2</strain>
    </source>
</reference>
<keyword evidence="6" id="KW-0255">Endonuclease</keyword>
<dbReference type="AlphaFoldDB" id="A0A8T5Z564"/>
<dbReference type="GO" id="GO:0004519">
    <property type="term" value="F:endonuclease activity"/>
    <property type="evidence" value="ECO:0007669"/>
    <property type="project" value="UniProtKB-KW"/>
</dbReference>
<evidence type="ECO:0000313" key="6">
    <source>
        <dbReference type="EMBL" id="MWR36705.1"/>
    </source>
</evidence>
<dbReference type="InterPro" id="IPR052021">
    <property type="entry name" value="Type-I_RS_S_subunit"/>
</dbReference>
<evidence type="ECO:0000256" key="3">
    <source>
        <dbReference type="ARBA" id="ARBA00023125"/>
    </source>
</evidence>
<evidence type="ECO:0000256" key="1">
    <source>
        <dbReference type="ARBA" id="ARBA00010923"/>
    </source>
</evidence>
<dbReference type="SUPFAM" id="SSF116734">
    <property type="entry name" value="DNA methylase specificity domain"/>
    <property type="match status" value="2"/>
</dbReference>
<dbReference type="Gene3D" id="3.90.220.20">
    <property type="entry name" value="DNA methylase specificity domains"/>
    <property type="match status" value="2"/>
</dbReference>
<keyword evidence="4" id="KW-0175">Coiled coil</keyword>
<dbReference type="GO" id="GO:0003677">
    <property type="term" value="F:DNA binding"/>
    <property type="evidence" value="ECO:0007669"/>
    <property type="project" value="UniProtKB-KW"/>
</dbReference>
<keyword evidence="6" id="KW-0378">Hydrolase</keyword>
<comment type="caution">
    <text evidence="6">The sequence shown here is derived from an EMBL/GenBank/DDBJ whole genome shotgun (WGS) entry which is preliminary data.</text>
</comment>
<dbReference type="GO" id="GO:0009307">
    <property type="term" value="P:DNA restriction-modification system"/>
    <property type="evidence" value="ECO:0007669"/>
    <property type="project" value="UniProtKB-KW"/>
</dbReference>
<evidence type="ECO:0000256" key="4">
    <source>
        <dbReference type="SAM" id="Coils"/>
    </source>
</evidence>
<protein>
    <submittedName>
        <fullName evidence="6">Restriction endonuclease subunit S</fullName>
    </submittedName>
</protein>
<keyword evidence="3" id="KW-0238">DNA-binding</keyword>
<feature type="domain" description="Type I restriction modification DNA specificity" evidence="5">
    <location>
        <begin position="234"/>
        <end position="384"/>
    </location>
</feature>
<dbReference type="Pfam" id="PF01420">
    <property type="entry name" value="Methylase_S"/>
    <property type="match status" value="2"/>
</dbReference>
<evidence type="ECO:0000259" key="5">
    <source>
        <dbReference type="Pfam" id="PF01420"/>
    </source>
</evidence>
<organism evidence="6 7">
    <name type="scientific">Escherichia coli</name>
    <dbReference type="NCBI Taxonomy" id="562"/>
    <lineage>
        <taxon>Bacteria</taxon>
        <taxon>Pseudomonadati</taxon>
        <taxon>Pseudomonadota</taxon>
        <taxon>Gammaproteobacteria</taxon>
        <taxon>Enterobacterales</taxon>
        <taxon>Enterobacteriaceae</taxon>
        <taxon>Escherichia</taxon>
    </lineage>
</organism>
<comment type="similarity">
    <text evidence="1">Belongs to the type-I restriction system S methylase family.</text>
</comment>
<keyword evidence="6" id="KW-0540">Nuclease</keyword>
<feature type="coiled-coil region" evidence="4">
    <location>
        <begin position="371"/>
        <end position="398"/>
    </location>
</feature>
<dbReference type="Gene3D" id="1.10.287.1120">
    <property type="entry name" value="Bipartite methylase S protein"/>
    <property type="match status" value="1"/>
</dbReference>
<feature type="domain" description="Type I restriction modification DNA specificity" evidence="5">
    <location>
        <begin position="3"/>
        <end position="175"/>
    </location>
</feature>
<dbReference type="CDD" id="cd17287">
    <property type="entry name" value="RMtype1_S_EcoN10ORF171P_TRD2-CR2_like"/>
    <property type="match status" value="1"/>
</dbReference>
<dbReference type="CDD" id="cd17252">
    <property type="entry name" value="RMtype1_S_EcoKI-TRD1-CR1_like"/>
    <property type="match status" value="1"/>
</dbReference>
<keyword evidence="2" id="KW-0680">Restriction system</keyword>
<gene>
    <name evidence="6" type="ORF">GP975_01050</name>
</gene>
<dbReference type="InterPro" id="IPR000055">
    <property type="entry name" value="Restrct_endonuc_typeI_TRD"/>
</dbReference>
<name>A0A8T5Z564_ECOLX</name>
<accession>A0A8T5Z564</accession>
<dbReference type="Proteomes" id="UP000460875">
    <property type="component" value="Unassembled WGS sequence"/>
</dbReference>
<dbReference type="PANTHER" id="PTHR30408:SF12">
    <property type="entry name" value="TYPE I RESTRICTION ENZYME MJAVIII SPECIFICITY SUBUNIT"/>
    <property type="match status" value="1"/>
</dbReference>
<evidence type="ECO:0000313" key="7">
    <source>
        <dbReference type="Proteomes" id="UP000460875"/>
    </source>
</evidence>
<dbReference type="InterPro" id="IPR044946">
    <property type="entry name" value="Restrct_endonuc_typeI_TRD_sf"/>
</dbReference>
<dbReference type="EMBL" id="WTQT01000006">
    <property type="protein sequence ID" value="MWR36705.1"/>
    <property type="molecule type" value="Genomic_DNA"/>
</dbReference>
<dbReference type="RefSeq" id="WP_175283506.1">
    <property type="nucleotide sequence ID" value="NZ_WNTV01000021.1"/>
</dbReference>
<dbReference type="PANTHER" id="PTHR30408">
    <property type="entry name" value="TYPE-1 RESTRICTION ENZYME ECOKI SPECIFICITY PROTEIN"/>
    <property type="match status" value="1"/>
</dbReference>
<evidence type="ECO:0000256" key="2">
    <source>
        <dbReference type="ARBA" id="ARBA00022747"/>
    </source>
</evidence>
<sequence>MVPKGWELSSIGKISDVSSGGTPSRNNEAYWNGNIPWVTTAEVQFKIIEDTVEKITEEGLANSSAKLFPAGTILMAMYGQGKTRGQVAKLGIDASTNQACAAIVLHTGYEVDFYYQFLISQYENIREMANSGGQQNLSGGIVKSIPVPVPPLTEQKKIAKILSTWDNAISVTEKLLTNSQQQKKALMQQLLTGKKRLLDENGVRFSGEWEYTIFGNLGDTYTGLTGKTKEDFGAGKPYIPYINIFKNSRIDIQNLEYVQVNDDERQSVVKYGDIFFTTSSETPEEVGMSSVLLEEVSEVFLNSFCFGFRLNNFETLIPKYARYLFRSEHVRRQISTLGQGATRYNLSKRQLIKLELKLPCVEEQQKIAAVLSAADAEISTLEKKLACLKDEKKALMQQLLTGKRRVKVDEAVAV</sequence>